<feature type="transmembrane region" description="Helical" evidence="10">
    <location>
        <begin position="327"/>
        <end position="343"/>
    </location>
</feature>
<dbReference type="PANTHER" id="PTHR32468">
    <property type="entry name" value="CATION/H + ANTIPORTER"/>
    <property type="match status" value="1"/>
</dbReference>
<feature type="transmembrane region" description="Helical" evidence="10">
    <location>
        <begin position="110"/>
        <end position="131"/>
    </location>
</feature>
<gene>
    <name evidence="12" type="ORF">VNO78_28320</name>
</gene>
<evidence type="ECO:0000259" key="11">
    <source>
        <dbReference type="Pfam" id="PF00999"/>
    </source>
</evidence>
<evidence type="ECO:0000256" key="2">
    <source>
        <dbReference type="ARBA" id="ARBA00022448"/>
    </source>
</evidence>
<keyword evidence="8 10" id="KW-0472">Membrane</keyword>
<dbReference type="GO" id="GO:0006885">
    <property type="term" value="P:regulation of pH"/>
    <property type="evidence" value="ECO:0007669"/>
    <property type="project" value="TreeGrafter"/>
</dbReference>
<dbReference type="GO" id="GO:0012505">
    <property type="term" value="C:endomembrane system"/>
    <property type="evidence" value="ECO:0007669"/>
    <property type="project" value="TreeGrafter"/>
</dbReference>
<protein>
    <recommendedName>
        <fullName evidence="11">Cation/H+ exchanger transmembrane domain-containing protein</fullName>
    </recommendedName>
</protein>
<keyword evidence="5" id="KW-0630">Potassium</keyword>
<dbReference type="Pfam" id="PF00999">
    <property type="entry name" value="Na_H_Exchanger"/>
    <property type="match status" value="1"/>
</dbReference>
<evidence type="ECO:0000256" key="3">
    <source>
        <dbReference type="ARBA" id="ARBA00022538"/>
    </source>
</evidence>
<dbReference type="GO" id="GO:0016020">
    <property type="term" value="C:membrane"/>
    <property type="evidence" value="ECO:0007669"/>
    <property type="project" value="UniProtKB-SubCell"/>
</dbReference>
<keyword evidence="13" id="KW-1185">Reference proteome</keyword>
<dbReference type="GO" id="GO:1902600">
    <property type="term" value="P:proton transmembrane transport"/>
    <property type="evidence" value="ECO:0007669"/>
    <property type="project" value="InterPro"/>
</dbReference>
<feature type="transmembrane region" description="Helical" evidence="10">
    <location>
        <begin position="355"/>
        <end position="381"/>
    </location>
</feature>
<feature type="domain" description="Cation/H+ exchanger transmembrane" evidence="11">
    <location>
        <begin position="59"/>
        <end position="438"/>
    </location>
</feature>
<evidence type="ECO:0000313" key="13">
    <source>
        <dbReference type="Proteomes" id="UP001386955"/>
    </source>
</evidence>
<comment type="caution">
    <text evidence="12">The sequence shown here is derived from an EMBL/GenBank/DDBJ whole genome shotgun (WGS) entry which is preliminary data.</text>
</comment>
<feature type="transmembrane region" description="Helical" evidence="10">
    <location>
        <begin position="419"/>
        <end position="442"/>
    </location>
</feature>
<reference evidence="12 13" key="1">
    <citation type="submission" date="2024-01" db="EMBL/GenBank/DDBJ databases">
        <title>The genomes of 5 underutilized Papilionoideae crops provide insights into root nodulation and disease resistanc.</title>
        <authorList>
            <person name="Jiang F."/>
        </authorList>
    </citation>
    <scope>NUCLEOTIDE SEQUENCE [LARGE SCALE GENOMIC DNA]</scope>
    <source>
        <strain evidence="12">DUOXIRENSHENG_FW03</strain>
        <tissue evidence="12">Leaves</tissue>
    </source>
</reference>
<evidence type="ECO:0000256" key="10">
    <source>
        <dbReference type="SAM" id="Phobius"/>
    </source>
</evidence>
<feature type="transmembrane region" description="Helical" evidence="10">
    <location>
        <begin position="246"/>
        <end position="265"/>
    </location>
</feature>
<feature type="transmembrane region" description="Helical" evidence="10">
    <location>
        <begin position="74"/>
        <end position="90"/>
    </location>
</feature>
<evidence type="ECO:0000256" key="4">
    <source>
        <dbReference type="ARBA" id="ARBA00022692"/>
    </source>
</evidence>
<name>A0AAN9S1P5_PSOTE</name>
<evidence type="ECO:0000256" key="9">
    <source>
        <dbReference type="ARBA" id="ARBA00038341"/>
    </source>
</evidence>
<evidence type="ECO:0000313" key="12">
    <source>
        <dbReference type="EMBL" id="KAK7387482.1"/>
    </source>
</evidence>
<evidence type="ECO:0000256" key="6">
    <source>
        <dbReference type="ARBA" id="ARBA00022989"/>
    </source>
</evidence>
<proteinExistence type="inferred from homology"/>
<dbReference type="Proteomes" id="UP001386955">
    <property type="component" value="Unassembled WGS sequence"/>
</dbReference>
<keyword evidence="3" id="KW-0633">Potassium transport</keyword>
<comment type="similarity">
    <text evidence="9">Belongs to the monovalent cation:proton antiporter 2 (CPA2) transporter (TC 2.A.37) family. CHX (TC 2.A.37.4) subfamily.</text>
</comment>
<dbReference type="PANTHER" id="PTHR32468:SF105">
    <property type="entry name" value="CATION_H+ EXCHANGER 3"/>
    <property type="match status" value="1"/>
</dbReference>
<accession>A0AAN9S1P5</accession>
<evidence type="ECO:0000256" key="5">
    <source>
        <dbReference type="ARBA" id="ARBA00022958"/>
    </source>
</evidence>
<keyword evidence="7" id="KW-0406">Ion transport</keyword>
<keyword evidence="4 10" id="KW-0812">Transmembrane</keyword>
<dbReference type="EMBL" id="JAYMYS010000007">
    <property type="protein sequence ID" value="KAK7387482.1"/>
    <property type="molecule type" value="Genomic_DNA"/>
</dbReference>
<organism evidence="12 13">
    <name type="scientific">Psophocarpus tetragonolobus</name>
    <name type="common">Winged bean</name>
    <name type="synonym">Dolichos tetragonolobus</name>
    <dbReference type="NCBI Taxonomy" id="3891"/>
    <lineage>
        <taxon>Eukaryota</taxon>
        <taxon>Viridiplantae</taxon>
        <taxon>Streptophyta</taxon>
        <taxon>Embryophyta</taxon>
        <taxon>Tracheophyta</taxon>
        <taxon>Spermatophyta</taxon>
        <taxon>Magnoliopsida</taxon>
        <taxon>eudicotyledons</taxon>
        <taxon>Gunneridae</taxon>
        <taxon>Pentapetalae</taxon>
        <taxon>rosids</taxon>
        <taxon>fabids</taxon>
        <taxon>Fabales</taxon>
        <taxon>Fabaceae</taxon>
        <taxon>Papilionoideae</taxon>
        <taxon>50 kb inversion clade</taxon>
        <taxon>NPAAA clade</taxon>
        <taxon>indigoferoid/millettioid clade</taxon>
        <taxon>Phaseoleae</taxon>
        <taxon>Psophocarpus</taxon>
    </lineage>
</organism>
<feature type="transmembrane region" description="Helical" evidence="10">
    <location>
        <begin position="277"/>
        <end position="307"/>
    </location>
</feature>
<keyword evidence="6 10" id="KW-1133">Transmembrane helix</keyword>
<feature type="transmembrane region" description="Helical" evidence="10">
    <location>
        <begin position="44"/>
        <end position="67"/>
    </location>
</feature>
<dbReference type="GO" id="GO:0006813">
    <property type="term" value="P:potassium ion transport"/>
    <property type="evidence" value="ECO:0007669"/>
    <property type="project" value="UniProtKB-KW"/>
</dbReference>
<keyword evidence="2" id="KW-0813">Transport</keyword>
<feature type="transmembrane region" description="Helical" evidence="10">
    <location>
        <begin position="143"/>
        <end position="163"/>
    </location>
</feature>
<dbReference type="InterPro" id="IPR006153">
    <property type="entry name" value="Cation/H_exchanger_TM"/>
</dbReference>
<dbReference type="Gene3D" id="1.20.1530.20">
    <property type="match status" value="1"/>
</dbReference>
<sequence length="825" mass="92156">MAASRGTGTISNSYDSNGEWQVCFENDRNVGSYGIFTGDRPFEFVLPVTLCQLFSIIIISRTMYFLLKPLRTPKFICNVLGGIILGPTFLGRNKTYWNALFPPRQAEYLVLTSMIGAIYFIFLVTLKMDVIMTMKAAKSTWRLGVMPFLASFGVILSLLSLYYNPQKIAPANIPVSRFSISLVMSLSNFPVMSEAMIELNLIATELGKIALSSSMINDQILWIFQTIERIAYEDGAESKVKLFCKWAFFVSLNVVVLRPTMKFIARTTPIGKPVKEVYIVLILLISLIMAGLGDLIGITFLIGPLIFALIIPGGPPLGTTLIEKCEFLVTEFLLPFFFVYIGINTNLSALRDWNLFLTLQGVFFIGDLAKLLTCVLVSLTYNIRPKHGTVLGLTLNIKGIIQLIGLARLRKLKLLDDDTFSQLVCCVVIITSIATPLVNFLYKHRPRVLVTGIYERQLRTLQSTPRNTEFRIICCVHNEGNVRGITALIESCSPMLESPICVYAIHLIELIGKSSPIFLPLKYKQNKKFLSVNYPNTNSIMSAFGNYSNNSSGPVTILPYVNMAPYKSMHDAIFNLAQDNMVPFIIIPFHENDSIDLVGHVSASIRKMNTRFQAQVPCTLGILVDKYSRLGACNNTNLFFNVGIFFIGGPDDREALTLGIRMSERANTRVSLFRFIITNKKMCGNNLFLTKEEREEEKLDFMLDEGLIDEFKSMKYGNGNVSCYEIMVEDAIEVLDAVHSLEGNYDLVMVGRRHNSGSLNGDEMATFIENAKILGILGDMLSSMEFCIGMIPVLVTQCGGMKLNDKKFDSIGSINVSQKSLPIEK</sequence>
<dbReference type="InterPro" id="IPR038770">
    <property type="entry name" value="Na+/solute_symporter_sf"/>
</dbReference>
<dbReference type="InterPro" id="IPR050794">
    <property type="entry name" value="CPA2_transporter"/>
</dbReference>
<evidence type="ECO:0000256" key="7">
    <source>
        <dbReference type="ARBA" id="ARBA00023065"/>
    </source>
</evidence>
<dbReference type="GO" id="GO:0015297">
    <property type="term" value="F:antiporter activity"/>
    <property type="evidence" value="ECO:0007669"/>
    <property type="project" value="InterPro"/>
</dbReference>
<evidence type="ECO:0000256" key="8">
    <source>
        <dbReference type="ARBA" id="ARBA00023136"/>
    </source>
</evidence>
<feature type="transmembrane region" description="Helical" evidence="10">
    <location>
        <begin position="387"/>
        <end position="407"/>
    </location>
</feature>
<dbReference type="AlphaFoldDB" id="A0AAN9S1P5"/>
<evidence type="ECO:0000256" key="1">
    <source>
        <dbReference type="ARBA" id="ARBA00004141"/>
    </source>
</evidence>
<comment type="subcellular location">
    <subcellularLocation>
        <location evidence="1">Membrane</location>
        <topology evidence="1">Multi-pass membrane protein</topology>
    </subcellularLocation>
</comment>